<organism evidence="7 8">
    <name type="scientific">Paragonimus westermani</name>
    <dbReference type="NCBI Taxonomy" id="34504"/>
    <lineage>
        <taxon>Eukaryota</taxon>
        <taxon>Metazoa</taxon>
        <taxon>Spiralia</taxon>
        <taxon>Lophotrochozoa</taxon>
        <taxon>Platyhelminthes</taxon>
        <taxon>Trematoda</taxon>
        <taxon>Digenea</taxon>
        <taxon>Plagiorchiida</taxon>
        <taxon>Troglotremata</taxon>
        <taxon>Troglotrematidae</taxon>
        <taxon>Paragonimus</taxon>
    </lineage>
</organism>
<protein>
    <recommendedName>
        <fullName evidence="2">Ubiquitin-like-conjugating enzyme ATG10</fullName>
    </recommendedName>
    <alternativeName>
        <fullName evidence="6">Autophagy-related protein 10</fullName>
    </alternativeName>
</protein>
<evidence type="ECO:0000256" key="2">
    <source>
        <dbReference type="ARBA" id="ARBA00021099"/>
    </source>
</evidence>
<keyword evidence="4" id="KW-0833">Ubl conjugation pathway</keyword>
<dbReference type="GO" id="GO:0000045">
    <property type="term" value="P:autophagosome assembly"/>
    <property type="evidence" value="ECO:0007669"/>
    <property type="project" value="TreeGrafter"/>
</dbReference>
<dbReference type="GO" id="GO:0061651">
    <property type="term" value="F:Atg12 conjugating enzyme activity"/>
    <property type="evidence" value="ECO:0007669"/>
    <property type="project" value="TreeGrafter"/>
</dbReference>
<dbReference type="Proteomes" id="UP000699462">
    <property type="component" value="Unassembled WGS sequence"/>
</dbReference>
<dbReference type="PANTHER" id="PTHR14957">
    <property type="entry name" value="UBIQUITIN-LIKE-CONJUGATING ENZYME ATG10"/>
    <property type="match status" value="1"/>
</dbReference>
<comment type="similarity">
    <text evidence="1">Belongs to the ATG10 family.</text>
</comment>
<dbReference type="Pfam" id="PF03987">
    <property type="entry name" value="Autophagy_act_C"/>
    <property type="match status" value="1"/>
</dbReference>
<dbReference type="Gene3D" id="3.30.1460.50">
    <property type="match status" value="1"/>
</dbReference>
<dbReference type="GO" id="GO:0000422">
    <property type="term" value="P:autophagy of mitochondrion"/>
    <property type="evidence" value="ECO:0007669"/>
    <property type="project" value="TreeGrafter"/>
</dbReference>
<evidence type="ECO:0000256" key="4">
    <source>
        <dbReference type="ARBA" id="ARBA00022786"/>
    </source>
</evidence>
<dbReference type="OrthoDB" id="4089664at2759"/>
<dbReference type="EMBL" id="JTDF01008861">
    <property type="protein sequence ID" value="KAF8564379.1"/>
    <property type="molecule type" value="Genomic_DNA"/>
</dbReference>
<evidence type="ECO:0000256" key="3">
    <source>
        <dbReference type="ARBA" id="ARBA00022679"/>
    </source>
</evidence>
<gene>
    <name evidence="7" type="ORF">P879_10844</name>
</gene>
<accession>A0A8T0D958</accession>
<proteinExistence type="inferred from homology"/>
<comment type="caution">
    <text evidence="7">The sequence shown here is derived from an EMBL/GenBank/DDBJ whole genome shotgun (WGS) entry which is preliminary data.</text>
</comment>
<evidence type="ECO:0000313" key="7">
    <source>
        <dbReference type="EMBL" id="KAF8564379.1"/>
    </source>
</evidence>
<evidence type="ECO:0000256" key="6">
    <source>
        <dbReference type="ARBA" id="ARBA00029833"/>
    </source>
</evidence>
<evidence type="ECO:0000256" key="1">
    <source>
        <dbReference type="ARBA" id="ARBA00005696"/>
    </source>
</evidence>
<keyword evidence="8" id="KW-1185">Reference proteome</keyword>
<dbReference type="GO" id="GO:0032446">
    <property type="term" value="P:protein modification by small protein conjugation"/>
    <property type="evidence" value="ECO:0007669"/>
    <property type="project" value="TreeGrafter"/>
</dbReference>
<keyword evidence="5" id="KW-0072">Autophagy</keyword>
<evidence type="ECO:0000313" key="8">
    <source>
        <dbReference type="Proteomes" id="UP000699462"/>
    </source>
</evidence>
<reference evidence="7 8" key="1">
    <citation type="submission" date="2019-07" db="EMBL/GenBank/DDBJ databases">
        <title>Annotation for the trematode Paragonimus westermani.</title>
        <authorList>
            <person name="Choi Y.-J."/>
        </authorList>
    </citation>
    <scope>NUCLEOTIDE SEQUENCE [LARGE SCALE GENOMIC DNA]</scope>
    <source>
        <strain evidence="7">180907_Pwestermani</strain>
    </source>
</reference>
<name>A0A8T0D958_9TREM</name>
<sequence>MIRLEYPKVLPHIMAPFEDVNGTMKMHRESIVGHLSSYDFTTGVRQLLPLLRSLASTTNDWSIEEFRDPSSTELVCRKNVHFRDIASSEFELGTDALISLEYRVLYSSAFEVPILLIRDQNSAGGSLSTNTFLAFLSAYTTALYYSSTPLLLGLSQIEHPHLGIPYYQFHPCRTAQLMQETLSVPFSCNFSHAVRYLLLWLSLVCSPLGVDIPKDLVLSAQRLEL</sequence>
<evidence type="ECO:0000256" key="5">
    <source>
        <dbReference type="ARBA" id="ARBA00023006"/>
    </source>
</evidence>
<dbReference type="InterPro" id="IPR007135">
    <property type="entry name" value="Atg3/Atg10"/>
</dbReference>
<dbReference type="GO" id="GO:0005829">
    <property type="term" value="C:cytosol"/>
    <property type="evidence" value="ECO:0007669"/>
    <property type="project" value="TreeGrafter"/>
</dbReference>
<dbReference type="AlphaFoldDB" id="A0A8T0D958"/>
<keyword evidence="3" id="KW-0808">Transferase</keyword>
<dbReference type="PANTHER" id="PTHR14957:SF1">
    <property type="entry name" value="UBIQUITIN-LIKE-CONJUGATING ENZYME ATG10"/>
    <property type="match status" value="1"/>
</dbReference>